<dbReference type="EMBL" id="ASTJ01000022">
    <property type="protein sequence ID" value="EPC03204.1"/>
    <property type="molecule type" value="Genomic_DNA"/>
</dbReference>
<proteinExistence type="predicted"/>
<comment type="caution">
    <text evidence="2">The sequence shown here is derived from an EMBL/GenBank/DDBJ whole genome shotgun (WGS) entry which is preliminary data.</text>
</comment>
<organism evidence="2 3">
    <name type="scientific">Litchfieldella anticariensis (strain DSM 16096 / CECT 5854 / CIP 108499 / LMG 22089 / FP35)</name>
    <name type="common">Halomonas anticariensis</name>
    <dbReference type="NCBI Taxonomy" id="1121939"/>
    <lineage>
        <taxon>Bacteria</taxon>
        <taxon>Pseudomonadati</taxon>
        <taxon>Pseudomonadota</taxon>
        <taxon>Gammaproteobacteria</taxon>
        <taxon>Oceanospirillales</taxon>
        <taxon>Halomonadaceae</taxon>
        <taxon>Litchfieldella</taxon>
    </lineage>
</organism>
<gene>
    <name evidence="2" type="ORF">L861_23125</name>
</gene>
<dbReference type="AlphaFoldDB" id="S2L627"/>
<evidence type="ECO:0000256" key="1">
    <source>
        <dbReference type="SAM" id="Phobius"/>
    </source>
</evidence>
<accession>S2L627</accession>
<feature type="transmembrane region" description="Helical" evidence="1">
    <location>
        <begin position="45"/>
        <end position="65"/>
    </location>
</feature>
<reference evidence="2 3" key="1">
    <citation type="journal article" date="2013" name="Genome Announc.">
        <title>Draft genome sequence of the moderately halophilic gammaproteobacterium Halomonas anticariensis FP35.</title>
        <authorList>
            <person name="Tahrioui A."/>
            <person name="Quesada E."/>
            <person name="Llamas I."/>
        </authorList>
    </citation>
    <scope>NUCLEOTIDE SEQUENCE [LARGE SCALE GENOMIC DNA]</scope>
    <source>
        <strain evidence="3">DSM 16096 / CECT 5854 / LMG 22089 / FP35</strain>
    </source>
</reference>
<name>S2L627_LITA3</name>
<keyword evidence="3" id="KW-1185">Reference proteome</keyword>
<sequence length="66" mass="7069">MLPENISLQLSGFVKEDGSRKAEVAQLASSLGSFYASNQRELSELVTWGLLFGILGAAIGVISWVL</sequence>
<protein>
    <submittedName>
        <fullName evidence="2">Uncharacterized protein</fullName>
    </submittedName>
</protein>
<evidence type="ECO:0000313" key="2">
    <source>
        <dbReference type="EMBL" id="EPC03204.1"/>
    </source>
</evidence>
<evidence type="ECO:0000313" key="3">
    <source>
        <dbReference type="Proteomes" id="UP000014463"/>
    </source>
</evidence>
<keyword evidence="1" id="KW-0812">Transmembrane</keyword>
<keyword evidence="1" id="KW-0472">Membrane</keyword>
<keyword evidence="1" id="KW-1133">Transmembrane helix</keyword>
<dbReference type="Proteomes" id="UP000014463">
    <property type="component" value="Unassembled WGS sequence"/>
</dbReference>